<dbReference type="GeneID" id="63826469"/>
<keyword evidence="3" id="KW-1185">Reference proteome</keyword>
<proteinExistence type="predicted"/>
<accession>A0A165D5Y1</accession>
<keyword evidence="1" id="KW-1133">Transmembrane helix</keyword>
<keyword evidence="1" id="KW-0472">Membrane</keyword>
<sequence length="88" mass="9962">MNDFHKSRPEAPGEFFQSLRTSTKMPFQRDAMADTTRVLAASIVLPIICYVLFELRMGNRSSKGIPLPPGPPGLPLLEMRIKCWAKTW</sequence>
<feature type="transmembrane region" description="Helical" evidence="1">
    <location>
        <begin position="35"/>
        <end position="53"/>
    </location>
</feature>
<protein>
    <submittedName>
        <fullName evidence="2">Uncharacterized protein</fullName>
    </submittedName>
</protein>
<keyword evidence="1" id="KW-0812">Transmembrane</keyword>
<dbReference type="Proteomes" id="UP000076871">
    <property type="component" value="Unassembled WGS sequence"/>
</dbReference>
<evidence type="ECO:0000313" key="3">
    <source>
        <dbReference type="Proteomes" id="UP000076871"/>
    </source>
</evidence>
<evidence type="ECO:0000313" key="2">
    <source>
        <dbReference type="EMBL" id="KZT04210.1"/>
    </source>
</evidence>
<evidence type="ECO:0000256" key="1">
    <source>
        <dbReference type="SAM" id="Phobius"/>
    </source>
</evidence>
<organism evidence="2 3">
    <name type="scientific">Laetiporus sulphureus 93-53</name>
    <dbReference type="NCBI Taxonomy" id="1314785"/>
    <lineage>
        <taxon>Eukaryota</taxon>
        <taxon>Fungi</taxon>
        <taxon>Dikarya</taxon>
        <taxon>Basidiomycota</taxon>
        <taxon>Agaricomycotina</taxon>
        <taxon>Agaricomycetes</taxon>
        <taxon>Polyporales</taxon>
        <taxon>Laetiporus</taxon>
    </lineage>
</organism>
<gene>
    <name evidence="2" type="ORF">LAESUDRAFT_728448</name>
</gene>
<dbReference type="AlphaFoldDB" id="A0A165D5Y1"/>
<dbReference type="RefSeq" id="XP_040761950.1">
    <property type="nucleotide sequence ID" value="XM_040909440.1"/>
</dbReference>
<reference evidence="2 3" key="1">
    <citation type="journal article" date="2016" name="Mol. Biol. Evol.">
        <title>Comparative Genomics of Early-Diverging Mushroom-Forming Fungi Provides Insights into the Origins of Lignocellulose Decay Capabilities.</title>
        <authorList>
            <person name="Nagy L.G."/>
            <person name="Riley R."/>
            <person name="Tritt A."/>
            <person name="Adam C."/>
            <person name="Daum C."/>
            <person name="Floudas D."/>
            <person name="Sun H."/>
            <person name="Yadav J.S."/>
            <person name="Pangilinan J."/>
            <person name="Larsson K.H."/>
            <person name="Matsuura K."/>
            <person name="Barry K."/>
            <person name="Labutti K."/>
            <person name="Kuo R."/>
            <person name="Ohm R.A."/>
            <person name="Bhattacharya S.S."/>
            <person name="Shirouzu T."/>
            <person name="Yoshinaga Y."/>
            <person name="Martin F.M."/>
            <person name="Grigoriev I.V."/>
            <person name="Hibbett D.S."/>
        </authorList>
    </citation>
    <scope>NUCLEOTIDE SEQUENCE [LARGE SCALE GENOMIC DNA]</scope>
    <source>
        <strain evidence="2 3">93-53</strain>
    </source>
</reference>
<dbReference type="EMBL" id="KV427638">
    <property type="protein sequence ID" value="KZT04210.1"/>
    <property type="molecule type" value="Genomic_DNA"/>
</dbReference>
<name>A0A165D5Y1_9APHY</name>
<dbReference type="InParanoid" id="A0A165D5Y1"/>